<keyword evidence="1" id="KW-0040">ANK repeat</keyword>
<gene>
    <name evidence="3" type="primary">mask</name>
    <name evidence="3" type="ORF">AK812_SmicGene37700</name>
</gene>
<dbReference type="EMBL" id="LSRX01001254">
    <property type="protein sequence ID" value="OLP81728.1"/>
    <property type="molecule type" value="Genomic_DNA"/>
</dbReference>
<feature type="transmembrane region" description="Helical" evidence="2">
    <location>
        <begin position="76"/>
        <end position="99"/>
    </location>
</feature>
<dbReference type="PROSITE" id="PS50297">
    <property type="entry name" value="ANK_REP_REGION"/>
    <property type="match status" value="3"/>
</dbReference>
<keyword evidence="2" id="KW-0812">Transmembrane</keyword>
<evidence type="ECO:0000256" key="2">
    <source>
        <dbReference type="SAM" id="Phobius"/>
    </source>
</evidence>
<dbReference type="OrthoDB" id="194358at2759"/>
<keyword evidence="2" id="KW-1133">Transmembrane helix</keyword>
<dbReference type="AlphaFoldDB" id="A0A1Q9CFM0"/>
<feature type="transmembrane region" description="Helical" evidence="2">
    <location>
        <begin position="228"/>
        <end position="247"/>
    </location>
</feature>
<accession>A0A1Q9CFM0</accession>
<feature type="repeat" description="ANK" evidence="1">
    <location>
        <begin position="461"/>
        <end position="489"/>
    </location>
</feature>
<feature type="transmembrane region" description="Helical" evidence="2">
    <location>
        <begin position="23"/>
        <end position="46"/>
    </location>
</feature>
<dbReference type="InterPro" id="IPR036770">
    <property type="entry name" value="Ankyrin_rpt-contain_sf"/>
</dbReference>
<evidence type="ECO:0000256" key="1">
    <source>
        <dbReference type="PROSITE-ProRule" id="PRU00023"/>
    </source>
</evidence>
<dbReference type="Proteomes" id="UP000186817">
    <property type="component" value="Unassembled WGS sequence"/>
</dbReference>
<dbReference type="Gene3D" id="1.25.40.20">
    <property type="entry name" value="Ankyrin repeat-containing domain"/>
    <property type="match status" value="1"/>
</dbReference>
<reference evidence="3 4" key="1">
    <citation type="submission" date="2016-02" db="EMBL/GenBank/DDBJ databases">
        <title>Genome analysis of coral dinoflagellate symbionts highlights evolutionary adaptations to a symbiotic lifestyle.</title>
        <authorList>
            <person name="Aranda M."/>
            <person name="Li Y."/>
            <person name="Liew Y.J."/>
            <person name="Baumgarten S."/>
            <person name="Simakov O."/>
            <person name="Wilson M."/>
            <person name="Piel J."/>
            <person name="Ashoor H."/>
            <person name="Bougouffa S."/>
            <person name="Bajic V.B."/>
            <person name="Ryu T."/>
            <person name="Ravasi T."/>
            <person name="Bayer T."/>
            <person name="Micklem G."/>
            <person name="Kim H."/>
            <person name="Bhak J."/>
            <person name="Lajeunesse T.C."/>
            <person name="Voolstra C.R."/>
        </authorList>
    </citation>
    <scope>NUCLEOTIDE SEQUENCE [LARGE SCALE GENOMIC DNA]</scope>
    <source>
        <strain evidence="3 4">CCMP2467</strain>
    </source>
</reference>
<organism evidence="3 4">
    <name type="scientific">Symbiodinium microadriaticum</name>
    <name type="common">Dinoflagellate</name>
    <name type="synonym">Zooxanthella microadriatica</name>
    <dbReference type="NCBI Taxonomy" id="2951"/>
    <lineage>
        <taxon>Eukaryota</taxon>
        <taxon>Sar</taxon>
        <taxon>Alveolata</taxon>
        <taxon>Dinophyceae</taxon>
        <taxon>Suessiales</taxon>
        <taxon>Symbiodiniaceae</taxon>
        <taxon>Symbiodinium</taxon>
    </lineage>
</organism>
<dbReference type="Pfam" id="PF00023">
    <property type="entry name" value="Ank"/>
    <property type="match status" value="2"/>
</dbReference>
<feature type="transmembrane region" description="Helical" evidence="2">
    <location>
        <begin position="196"/>
        <end position="216"/>
    </location>
</feature>
<proteinExistence type="predicted"/>
<dbReference type="PANTHER" id="PTHR46224">
    <property type="entry name" value="ANKYRIN REPEAT FAMILY PROTEIN"/>
    <property type="match status" value="1"/>
</dbReference>
<dbReference type="InterPro" id="IPR002110">
    <property type="entry name" value="Ankyrin_rpt"/>
</dbReference>
<evidence type="ECO:0000313" key="4">
    <source>
        <dbReference type="Proteomes" id="UP000186817"/>
    </source>
</evidence>
<comment type="caution">
    <text evidence="3">The sequence shown here is derived from an EMBL/GenBank/DDBJ whole genome shotgun (WGS) entry which is preliminary data.</text>
</comment>
<keyword evidence="4" id="KW-1185">Reference proteome</keyword>
<sequence>MLHRLTAWHWSDHWKNLAHHGQMSVYVGAFKTVGFAVVDLLAVLGLQAARHAYASDKLQDFAREFPKQAEHLAGKLTSLAALLCSVQFTYWALFLYSMVLKCMGHLGEDEQQVPLDRVIFTALGAAGLVLSTPGAVCAFFPVLLGLASAEERLEELQRSLDPAASEICWGTFLRNYGAAEQYVATVVKDLYSTITWLLGASLLYTLTQCFSVWVWIDKVNLAPISVYVTYALAVLYGSAFATGYGLFSSIEQHHGQIVGAVAQRLAMAEPHEEVWKCVKSYQWVTSRPLRWKVPLSPKWPMAPTLERLQAAVLVASFATRLGIQLLQGVVKIFAKDRSSRLVAVRGVPPKMLKVWKVSGEELIALPAELVEELRDVRTLKQHLQKLCGQPRFRQKLLRDGVVLEETDILEVPSDLQHVILSFASSSAYEVFQFHEAAECGLTERVEDLLQQPLDPDSHHSHSPTPLGSACTEGHVEVVKLLLEAKAQPDMDFVNNIEQLISPICAAFYEVKRGDDREEIVKLLLDARADPSKRFGQAGKERTPLGVACERGCVKVVRSLLEARADVDCESAVVQVDRERLTIVQCFVSPLVLASRSGNVEIVRLLLEAAAHANDGRERGEALAVARDTGHAAIARLLTEACAAPDVQR</sequence>
<dbReference type="PANTHER" id="PTHR46224:SF64">
    <property type="entry name" value="IQ MOTIF AND ANKYRIN REPEAT DOMAIN-CONTAINING PROTEIN 1"/>
    <property type="match status" value="1"/>
</dbReference>
<dbReference type="SMART" id="SM00248">
    <property type="entry name" value="ANK"/>
    <property type="match status" value="5"/>
</dbReference>
<dbReference type="InterPro" id="IPR051616">
    <property type="entry name" value="Cul2-RING_E3_ligase_SR"/>
</dbReference>
<keyword evidence="2" id="KW-0472">Membrane</keyword>
<dbReference type="SUPFAM" id="SSF48403">
    <property type="entry name" value="Ankyrin repeat"/>
    <property type="match status" value="1"/>
</dbReference>
<protein>
    <submittedName>
        <fullName evidence="3">Ankyrin repeat and KH domain-containing protein mask</fullName>
    </submittedName>
</protein>
<feature type="transmembrane region" description="Helical" evidence="2">
    <location>
        <begin position="119"/>
        <end position="147"/>
    </location>
</feature>
<feature type="repeat" description="ANK" evidence="1">
    <location>
        <begin position="539"/>
        <end position="571"/>
    </location>
</feature>
<dbReference type="PROSITE" id="PS50088">
    <property type="entry name" value="ANK_REPEAT"/>
    <property type="match status" value="3"/>
</dbReference>
<evidence type="ECO:0000313" key="3">
    <source>
        <dbReference type="EMBL" id="OLP81728.1"/>
    </source>
</evidence>
<dbReference type="Pfam" id="PF12796">
    <property type="entry name" value="Ank_2"/>
    <property type="match status" value="1"/>
</dbReference>
<feature type="repeat" description="ANK" evidence="1">
    <location>
        <begin position="588"/>
        <end position="617"/>
    </location>
</feature>
<name>A0A1Q9CFM0_SYMMI</name>